<dbReference type="Proteomes" id="UP000632740">
    <property type="component" value="Unassembled WGS sequence"/>
</dbReference>
<dbReference type="RefSeq" id="WP_203753748.1">
    <property type="nucleotide sequence ID" value="NZ_BONK01000007.1"/>
</dbReference>
<evidence type="ECO:0000313" key="2">
    <source>
        <dbReference type="Proteomes" id="UP000632740"/>
    </source>
</evidence>
<name>A0A919U1N3_9CELL</name>
<gene>
    <name evidence="1" type="ORF">Cch01nite_22850</name>
</gene>
<comment type="caution">
    <text evidence="1">The sequence shown here is derived from an EMBL/GenBank/DDBJ whole genome shotgun (WGS) entry which is preliminary data.</text>
</comment>
<evidence type="ECO:0000313" key="1">
    <source>
        <dbReference type="EMBL" id="GIG21561.1"/>
    </source>
</evidence>
<proteinExistence type="predicted"/>
<keyword evidence="2" id="KW-1185">Reference proteome</keyword>
<protein>
    <submittedName>
        <fullName evidence="1">Uncharacterized protein</fullName>
    </submittedName>
</protein>
<dbReference type="AlphaFoldDB" id="A0A919U1N3"/>
<accession>A0A919U1N3</accession>
<organism evidence="1 2">
    <name type="scientific">Cellulomonas chitinilytica</name>
    <dbReference type="NCBI Taxonomy" id="398759"/>
    <lineage>
        <taxon>Bacteria</taxon>
        <taxon>Bacillati</taxon>
        <taxon>Actinomycetota</taxon>
        <taxon>Actinomycetes</taxon>
        <taxon>Micrococcales</taxon>
        <taxon>Cellulomonadaceae</taxon>
        <taxon>Cellulomonas</taxon>
    </lineage>
</organism>
<reference evidence="1" key="1">
    <citation type="submission" date="2021-01" db="EMBL/GenBank/DDBJ databases">
        <title>Whole genome shotgun sequence of Cellulomonas chitinilytica NBRC 110799.</title>
        <authorList>
            <person name="Komaki H."/>
            <person name="Tamura T."/>
        </authorList>
    </citation>
    <scope>NUCLEOTIDE SEQUENCE</scope>
    <source>
        <strain evidence="1">NBRC 110799</strain>
    </source>
</reference>
<sequence>MTALGGAAALVLTLAGCAGGGADGADDKALTAARERVERGIQAVAAADGGTTGYATEKDTGTSRSGRCAEVRTEPTSVAPDRYEVTAGTFTEDEHCAVGHYFTVDGDIVYVDTDTVQDGAACFEATWAHVDPAVLDEFMGGMQQEVDPEPATRLMDAATEVADESTLDLTVDLSVDALLDAGVEPADPDAFQDATGTGTFTFTDDGALTEIAYTITKDDVSATTRQYFRATGEPQHIVLPTGHCLGAEAPPLTTVDDLRAFVGWDDPAA</sequence>
<dbReference type="EMBL" id="BONK01000007">
    <property type="protein sequence ID" value="GIG21561.1"/>
    <property type="molecule type" value="Genomic_DNA"/>
</dbReference>